<accession>A0ABS3T316</accession>
<feature type="transmembrane region" description="Helical" evidence="1">
    <location>
        <begin position="227"/>
        <end position="260"/>
    </location>
</feature>
<keyword evidence="3" id="KW-1185">Reference proteome</keyword>
<comment type="caution">
    <text evidence="2">The sequence shown here is derived from an EMBL/GenBank/DDBJ whole genome shotgun (WGS) entry which is preliminary data.</text>
</comment>
<keyword evidence="1" id="KW-0812">Transmembrane</keyword>
<evidence type="ECO:0000313" key="3">
    <source>
        <dbReference type="Proteomes" id="UP000676776"/>
    </source>
</evidence>
<gene>
    <name evidence="2" type="ORF">J4050_06005</name>
</gene>
<keyword evidence="1" id="KW-0472">Membrane</keyword>
<evidence type="ECO:0000313" key="2">
    <source>
        <dbReference type="EMBL" id="MBO3116291.1"/>
    </source>
</evidence>
<evidence type="ECO:0000256" key="1">
    <source>
        <dbReference type="SAM" id="Phobius"/>
    </source>
</evidence>
<keyword evidence="1" id="KW-1133">Transmembrane helix</keyword>
<name>A0ABS3T316_9FLAO</name>
<proteinExistence type="predicted"/>
<feature type="transmembrane region" description="Helical" evidence="1">
    <location>
        <begin position="169"/>
        <end position="190"/>
    </location>
</feature>
<reference evidence="2 3" key="1">
    <citation type="submission" date="2021-03" db="EMBL/GenBank/DDBJ databases">
        <title>Winogradskyella sp. nov., isolated from costal sediment.</title>
        <authorList>
            <person name="Gao C."/>
        </authorList>
    </citation>
    <scope>NUCLEOTIDE SEQUENCE [LARGE SCALE GENOMIC DNA]</scope>
    <source>
        <strain evidence="2 3">DF17</strain>
    </source>
</reference>
<dbReference type="Proteomes" id="UP000676776">
    <property type="component" value="Unassembled WGS sequence"/>
</dbReference>
<dbReference type="InterPro" id="IPR022134">
    <property type="entry name" value="DUF3667"/>
</dbReference>
<dbReference type="Pfam" id="PF12412">
    <property type="entry name" value="DUF3667"/>
    <property type="match status" value="1"/>
</dbReference>
<protein>
    <submittedName>
        <fullName evidence="2">DUF3667 domain-containing protein</fullName>
    </submittedName>
</protein>
<sequence length="261" mass="30267">MHCKNCHIQLREDQNYCDECGARIIKNRLTLRIIAQQVNEEFFSLDNRLLSTFIALFTKPEDVIVGYIEGTRKKFFDVIPYFAFSLTLAGIQVFLMSTFFKEALDVNIYEGMESIQGQENNPLKDMDFGFFTDYQGLFYIIGVPISAFSTWIVYYFLSEKRYNFTEHIVINLYYSAQVIIITAVFSILFLFFGLNYLMVSTILSIPYFIYLYFILKRVFKEQHVHTLAKFLLVMVVYIGGYLVLGLIVAVIGALITVGLIK</sequence>
<feature type="transmembrane region" description="Helical" evidence="1">
    <location>
        <begin position="136"/>
        <end position="157"/>
    </location>
</feature>
<feature type="transmembrane region" description="Helical" evidence="1">
    <location>
        <begin position="196"/>
        <end position="215"/>
    </location>
</feature>
<feature type="transmembrane region" description="Helical" evidence="1">
    <location>
        <begin position="78"/>
        <end position="100"/>
    </location>
</feature>
<dbReference type="RefSeq" id="WP_208153273.1">
    <property type="nucleotide sequence ID" value="NZ_JAGEVF010000003.1"/>
</dbReference>
<dbReference type="EMBL" id="JAGEVF010000003">
    <property type="protein sequence ID" value="MBO3116291.1"/>
    <property type="molecule type" value="Genomic_DNA"/>
</dbReference>
<organism evidence="2 3">
    <name type="scientific">Winogradskyella pelagia</name>
    <dbReference type="NCBI Taxonomy" id="2819984"/>
    <lineage>
        <taxon>Bacteria</taxon>
        <taxon>Pseudomonadati</taxon>
        <taxon>Bacteroidota</taxon>
        <taxon>Flavobacteriia</taxon>
        <taxon>Flavobacteriales</taxon>
        <taxon>Flavobacteriaceae</taxon>
        <taxon>Winogradskyella</taxon>
    </lineage>
</organism>